<organism evidence="2 3">
    <name type="scientific">Armillaria luteobubalina</name>
    <dbReference type="NCBI Taxonomy" id="153913"/>
    <lineage>
        <taxon>Eukaryota</taxon>
        <taxon>Fungi</taxon>
        <taxon>Dikarya</taxon>
        <taxon>Basidiomycota</taxon>
        <taxon>Agaricomycotina</taxon>
        <taxon>Agaricomycetes</taxon>
        <taxon>Agaricomycetidae</taxon>
        <taxon>Agaricales</taxon>
        <taxon>Marasmiineae</taxon>
        <taxon>Physalacriaceae</taxon>
        <taxon>Armillaria</taxon>
    </lineage>
</organism>
<keyword evidence="1" id="KW-0812">Transmembrane</keyword>
<feature type="transmembrane region" description="Helical" evidence="1">
    <location>
        <begin position="108"/>
        <end position="130"/>
    </location>
</feature>
<name>A0AA39PBE7_9AGAR</name>
<evidence type="ECO:0000256" key="1">
    <source>
        <dbReference type="SAM" id="Phobius"/>
    </source>
</evidence>
<dbReference type="AlphaFoldDB" id="A0AA39PBE7"/>
<evidence type="ECO:0000313" key="2">
    <source>
        <dbReference type="EMBL" id="KAK0481102.1"/>
    </source>
</evidence>
<dbReference type="EMBL" id="JAUEPU010000074">
    <property type="protein sequence ID" value="KAK0481102.1"/>
    <property type="molecule type" value="Genomic_DNA"/>
</dbReference>
<feature type="transmembrane region" description="Helical" evidence="1">
    <location>
        <begin position="142"/>
        <end position="161"/>
    </location>
</feature>
<keyword evidence="1" id="KW-1133">Transmembrane helix</keyword>
<comment type="caution">
    <text evidence="2">The sequence shown here is derived from an EMBL/GenBank/DDBJ whole genome shotgun (WGS) entry which is preliminary data.</text>
</comment>
<proteinExistence type="predicted"/>
<reference evidence="2" key="1">
    <citation type="submission" date="2023-06" db="EMBL/GenBank/DDBJ databases">
        <authorList>
            <consortium name="Lawrence Berkeley National Laboratory"/>
            <person name="Ahrendt S."/>
            <person name="Sahu N."/>
            <person name="Indic B."/>
            <person name="Wong-Bajracharya J."/>
            <person name="Merenyi Z."/>
            <person name="Ke H.-M."/>
            <person name="Monk M."/>
            <person name="Kocsube S."/>
            <person name="Drula E."/>
            <person name="Lipzen A."/>
            <person name="Balint B."/>
            <person name="Henrissat B."/>
            <person name="Andreopoulos B."/>
            <person name="Martin F.M."/>
            <person name="Harder C.B."/>
            <person name="Rigling D."/>
            <person name="Ford K.L."/>
            <person name="Foster G.D."/>
            <person name="Pangilinan J."/>
            <person name="Papanicolaou A."/>
            <person name="Barry K."/>
            <person name="LaButti K."/>
            <person name="Viragh M."/>
            <person name="Koriabine M."/>
            <person name="Yan M."/>
            <person name="Riley R."/>
            <person name="Champramary S."/>
            <person name="Plett K.L."/>
            <person name="Tsai I.J."/>
            <person name="Slot J."/>
            <person name="Sipos G."/>
            <person name="Plett J."/>
            <person name="Nagy L.G."/>
            <person name="Grigoriev I.V."/>
        </authorList>
    </citation>
    <scope>NUCLEOTIDE SEQUENCE</scope>
    <source>
        <strain evidence="2">HWK02</strain>
    </source>
</reference>
<feature type="transmembrane region" description="Helical" evidence="1">
    <location>
        <begin position="173"/>
        <end position="201"/>
    </location>
</feature>
<protein>
    <recommendedName>
        <fullName evidence="4">Yip1 domain-containing protein</fullName>
    </recommendedName>
</protein>
<keyword evidence="1" id="KW-0472">Membrane</keyword>
<accession>A0AA39PBE7</accession>
<gene>
    <name evidence="2" type="ORF">EDD18DRAFT_1436399</name>
</gene>
<feature type="transmembrane region" description="Helical" evidence="1">
    <location>
        <begin position="59"/>
        <end position="88"/>
    </location>
</feature>
<keyword evidence="3" id="KW-1185">Reference proteome</keyword>
<evidence type="ECO:0000313" key="3">
    <source>
        <dbReference type="Proteomes" id="UP001175228"/>
    </source>
</evidence>
<sequence>MLIFDQSIQYIMAFERAHFSSVGEQDTSQPFFKRLWNHLSPYKPDFAASTSTIILQVTIFVALAFFTLLLVLVFTGVGLCCCSTVFVIGHAVLRRAHNHFLEGVPLLWSFKVGLVGSMITSVAISIVLSLAKAIMPQLAQIIDYLLMSAFFPVAGAIGAVILGSTKESVEGAVVAGCLGSAVLVAATVAVLILGVSLTLVFSQH</sequence>
<dbReference type="Proteomes" id="UP001175228">
    <property type="component" value="Unassembled WGS sequence"/>
</dbReference>
<evidence type="ECO:0008006" key="4">
    <source>
        <dbReference type="Google" id="ProtNLM"/>
    </source>
</evidence>